<reference evidence="4" key="1">
    <citation type="journal article" date="2019" name="Int. J. Syst. Evol. Microbiol.">
        <title>The Global Catalogue of Microorganisms (GCM) 10K type strain sequencing project: providing services to taxonomists for standard genome sequencing and annotation.</title>
        <authorList>
            <consortium name="The Broad Institute Genomics Platform"/>
            <consortium name="The Broad Institute Genome Sequencing Center for Infectious Disease"/>
            <person name="Wu L."/>
            <person name="Ma J."/>
        </authorList>
    </citation>
    <scope>NUCLEOTIDE SEQUENCE [LARGE SCALE GENOMIC DNA]</scope>
    <source>
        <strain evidence="4">CGMCC 1.18578</strain>
    </source>
</reference>
<evidence type="ECO:0000259" key="2">
    <source>
        <dbReference type="Pfam" id="PF20578"/>
    </source>
</evidence>
<protein>
    <submittedName>
        <fullName evidence="3">Immunoglobulin-like domain-containing protein</fullName>
    </submittedName>
</protein>
<gene>
    <name evidence="3" type="ORF">ACFPQ4_07145</name>
</gene>
<feature type="domain" description="Atrophied bacterial Ig" evidence="2">
    <location>
        <begin position="495"/>
        <end position="569"/>
    </location>
</feature>
<name>A0ABW0QYL5_9BACL</name>
<dbReference type="SUPFAM" id="SSF51126">
    <property type="entry name" value="Pectin lyase-like"/>
    <property type="match status" value="2"/>
</dbReference>
<evidence type="ECO:0000313" key="4">
    <source>
        <dbReference type="Proteomes" id="UP001596108"/>
    </source>
</evidence>
<dbReference type="SUPFAM" id="SSF49344">
    <property type="entry name" value="CBD9-like"/>
    <property type="match status" value="1"/>
</dbReference>
<evidence type="ECO:0000259" key="1">
    <source>
        <dbReference type="Pfam" id="PF06452"/>
    </source>
</evidence>
<proteinExistence type="predicted"/>
<keyword evidence="4" id="KW-1185">Reference proteome</keyword>
<dbReference type="RefSeq" id="WP_378111115.1">
    <property type="nucleotide sequence ID" value="NZ_JBHSNC010000021.1"/>
</dbReference>
<dbReference type="Pfam" id="PF06452">
    <property type="entry name" value="CBM9_1"/>
    <property type="match status" value="1"/>
</dbReference>
<dbReference type="InterPro" id="IPR046780">
    <property type="entry name" value="aBig_2"/>
</dbReference>
<dbReference type="Proteomes" id="UP001596108">
    <property type="component" value="Unassembled WGS sequence"/>
</dbReference>
<organism evidence="3 4">
    <name type="scientific">Cohnella yongneupensis</name>
    <dbReference type="NCBI Taxonomy" id="425006"/>
    <lineage>
        <taxon>Bacteria</taxon>
        <taxon>Bacillati</taxon>
        <taxon>Bacillota</taxon>
        <taxon>Bacilli</taxon>
        <taxon>Bacillales</taxon>
        <taxon>Paenibacillaceae</taxon>
        <taxon>Cohnella</taxon>
    </lineage>
</organism>
<dbReference type="InterPro" id="IPR012334">
    <property type="entry name" value="Pectin_lyas_fold"/>
</dbReference>
<feature type="domain" description="Atrophied bacterial Ig" evidence="2">
    <location>
        <begin position="124"/>
        <end position="209"/>
    </location>
</feature>
<dbReference type="Gene3D" id="2.160.20.10">
    <property type="entry name" value="Single-stranded right-handed beta-helix, Pectin lyase-like"/>
    <property type="match status" value="2"/>
</dbReference>
<comment type="caution">
    <text evidence="3">The sequence shown here is derived from an EMBL/GenBank/DDBJ whole genome shotgun (WGS) entry which is preliminary data.</text>
</comment>
<evidence type="ECO:0000313" key="3">
    <source>
        <dbReference type="EMBL" id="MFC5529225.1"/>
    </source>
</evidence>
<dbReference type="CDD" id="cd09621">
    <property type="entry name" value="CBM9_like_5"/>
    <property type="match status" value="1"/>
</dbReference>
<feature type="domain" description="Carbohydrate-binding" evidence="1">
    <location>
        <begin position="1642"/>
        <end position="1825"/>
    </location>
</feature>
<sequence>MQWSALPQGDIYIKNPRFQSTGVSPKPIPAAVETTNTVTLSSAAPANGQAVQFAINTTGNAPAEGDWTTGTLNTGVYSATIAKPAGNTYYTFARTAQNTQYPFAGTHTRVKVEHLDDSQSIADAAAHLTWDTIKNANAIQSEVRTALTLPTTGANDTAIAWSAVPAGIINTATGGVTRDPNVDKAVTLTATITKGSGTPVNVPFSLTVASTANELAEVFIDFNNAATFTPSGDNQKLIGNGITVSLNGDGSPVTRVTQSGVGAVTVGDFMYVIVNDPRLAQVNKVSLAVKYWRPSATGGISLHYNTIYPGNFNGYDAYRSASIPATGSGATWVTSSVVLNGANFAIGAQNQGAHFRIATGGAIIQSLRITEIPPTDAESVQLASDALTWDAIKGTNTRQDLVETGLTLPHAGSARTNIVWTSTNNTVINSDTGAVARQEVNAAITLTATISKGTATPVVKTFNIVVRGTGTGTDADAVNFMINKLTWDSIKGVNASQANVTTNLVLPSMGDNMTDITWTTSNAAFITAAGVIPTNRPDGGGAVTLTATVKRGPVAAPVTQTKQFALTVPNRYDFESYMRTAIAQVNDAKDWAISDFNVLAFGAKTEAMAAAQGLVDFDNREAFQAAIDAAYNDGGGVVYIPAGTYAFRTETTGTISVKSTTGNQTYEYKQVLSLHAGVQLRGEWDNPDAVGYDGQIDGTILAVYAGKGTANYDTYVDSDERENQTGGKKVANVSDRFIDMEQGTGVTNLSVWYPEQDLNAQTVVEVRGEDGQKTGEFETIHGIPYPWTFYQRTGNSVTLDNVTLVNAWGGFISLPSEMHYVLNSKLTALYKGIVVHTCTDIGRIENVNIDPKYWANSGLDGAPALADVRAYTRANATGFMMHRSDWEYVSGLNISGYMTGMWIGREPGGDESPNAQFYGLKIEDSQTGLYIDNANGFGLLISNSEFGGDTAAYFNERFETSVQFNGVDFKGPIVSNARGGVISFEDSTFDDYDDYALNFLNRGNALVSQSNFKQANKHVNLGTNFGSFKSVNSGYNLNIESANLASHIDNLNLDVDGGGTNTKVQIVNDVEYLFEPIPKDVKTDIDVHPRPASDAVLRLDFPRSLTGNAPTVDISAELQDALNYIKAHHGGGTVYLPGGRYRLDNPVIVPEGVELRGTWDVQHHTQGGGTAIFTTYTGGAQGENGASLIQLKANAGLRGLNVTQANITSVNLTNPDLTIKTPFLVQGQGAGVYAINLTIPIGDKGIDLASYKTDGHYVDYLGGTLLRAGIWVGGGAEGGFIRNMQLNPHYALRLPGGQGYSAPSGDVYGFVQRYLSALKFSDVEDETIFNNFVYGSVYGVHFLKRDLGNGQFAYPGKLTMIGHGSDGCAYSLFVEDADEHTKIIAINSELVNTNIATEPDRAYVRMGDTANTAKIHPDAELVLYNSAFWGSPSVAGAIVNNGIVRIQQGNFTQLPGNNPGIDVYGGTAHVYSSYFQPSKNGQNNNVYAKLRDGGTSIELSNNFYASGLKNSAPASNPYGIYGSDLLAEPFVFTLTKNGANQQLNFKYNVGGRSSAPGTVSIVSPAAYADDFTPIHFNSLAAGESVTVNLPYYVAGLITFELRLEDGKSYKYTAKFDAAYAEKVSSAGTENPAKTAVTPAYVMDTKDYVTLGNWSGPQDLSAQSHFAWDDSNLYAYIVVTDDVNFSSQSGGDIWKEDGLQLGIDLRNPATDSTTRNELGFTLGNDGQVIKWAWTRPTGANAPTAPITDIVAQITRDEGTKQTIYSLKIPFNTVLNNPASVLANGRIGVSVMLNESDAANESDGTRATFEVVSGHLKNSTLFTDLYLLNEGEYKERIEASASAAVAIAVASGAASDIAAARNFIAILADGEVKTQLLKLIDPPATVVEATPTAYVEKLKGNKNNLIITVRETYSDGSIVDIRKTFSIANNSKGTYDVGEYKVYVDTKGNTQIREIYIVSPART</sequence>
<dbReference type="Gene3D" id="2.60.40.1190">
    <property type="match status" value="1"/>
</dbReference>
<feature type="domain" description="Atrophied bacterial Ig" evidence="2">
    <location>
        <begin position="384"/>
        <end position="467"/>
    </location>
</feature>
<accession>A0ABW0QYL5</accession>
<dbReference type="EMBL" id="JBHSNC010000021">
    <property type="protein sequence ID" value="MFC5529225.1"/>
    <property type="molecule type" value="Genomic_DNA"/>
</dbReference>
<dbReference type="Pfam" id="PF20578">
    <property type="entry name" value="aBig_2"/>
    <property type="match status" value="3"/>
</dbReference>
<dbReference type="InterPro" id="IPR011050">
    <property type="entry name" value="Pectin_lyase_fold/virulence"/>
</dbReference>
<dbReference type="InterPro" id="IPR010502">
    <property type="entry name" value="Carb-bd_dom_fam9"/>
</dbReference>